<dbReference type="Pfam" id="PF00538">
    <property type="entry name" value="Linker_histone"/>
    <property type="match status" value="1"/>
</dbReference>
<dbReference type="GO" id="GO:0005730">
    <property type="term" value="C:nucleolus"/>
    <property type="evidence" value="ECO:0007669"/>
    <property type="project" value="TreeGrafter"/>
</dbReference>
<dbReference type="GO" id="GO:0006334">
    <property type="term" value="P:nucleosome assembly"/>
    <property type="evidence" value="ECO:0007669"/>
    <property type="project" value="InterPro"/>
</dbReference>
<dbReference type="PRINTS" id="PR00930">
    <property type="entry name" value="HIGHMOBLTYIY"/>
</dbReference>
<dbReference type="EMBL" id="VEPZ02000855">
    <property type="protein sequence ID" value="KAE8716144.1"/>
    <property type="molecule type" value="Genomic_DNA"/>
</dbReference>
<sequence>MATEESNLTQGIYASQQSSLPDYPQMIMEAVEALSEKDGSSMASITKHIELTHSDLPENHSTLLSHHLNLMKQNGELVMSNNNYMKPDPIAPPKRGRGRPPKPKSPLPPDAVVSPPRSRGRPPKPKDLSAPPKPKTPVSTGRPRGRPPKKAKTTATAAAPPPPPGVKRGRGRPPKVQPSVVSQ</sequence>
<dbReference type="PANTHER" id="PTHR11467">
    <property type="entry name" value="HISTONE H1"/>
    <property type="match status" value="1"/>
</dbReference>
<dbReference type="InterPro" id="IPR017956">
    <property type="entry name" value="AT_hook_DNA-bd_motif"/>
</dbReference>
<dbReference type="SMART" id="SM00526">
    <property type="entry name" value="H15"/>
    <property type="match status" value="1"/>
</dbReference>
<protein>
    <submittedName>
        <fullName evidence="8">HMG-Y-related protein A</fullName>
    </submittedName>
</protein>
<dbReference type="GO" id="GO:0030261">
    <property type="term" value="P:chromosome condensation"/>
    <property type="evidence" value="ECO:0007669"/>
    <property type="project" value="TreeGrafter"/>
</dbReference>
<dbReference type="GO" id="GO:0003690">
    <property type="term" value="F:double-stranded DNA binding"/>
    <property type="evidence" value="ECO:0007669"/>
    <property type="project" value="TreeGrafter"/>
</dbReference>
<dbReference type="GO" id="GO:0000786">
    <property type="term" value="C:nucleosome"/>
    <property type="evidence" value="ECO:0007669"/>
    <property type="project" value="InterPro"/>
</dbReference>
<evidence type="ECO:0000256" key="1">
    <source>
        <dbReference type="ARBA" id="ARBA00004123"/>
    </source>
</evidence>
<evidence type="ECO:0000256" key="4">
    <source>
        <dbReference type="ARBA" id="ARBA00023125"/>
    </source>
</evidence>
<feature type="compositionally biased region" description="Basic residues" evidence="6">
    <location>
        <begin position="143"/>
        <end position="152"/>
    </location>
</feature>
<dbReference type="SMART" id="SM00384">
    <property type="entry name" value="AT_hook"/>
    <property type="match status" value="4"/>
</dbReference>
<keyword evidence="9" id="KW-1185">Reference proteome</keyword>
<dbReference type="AlphaFoldDB" id="A0A6A3BHE8"/>
<evidence type="ECO:0000313" key="9">
    <source>
        <dbReference type="Proteomes" id="UP000436088"/>
    </source>
</evidence>
<feature type="region of interest" description="Disordered" evidence="6">
    <location>
        <begin position="80"/>
        <end position="183"/>
    </location>
</feature>
<reference evidence="8" key="1">
    <citation type="submission" date="2019-09" db="EMBL/GenBank/DDBJ databases">
        <title>Draft genome information of white flower Hibiscus syriacus.</title>
        <authorList>
            <person name="Kim Y.-M."/>
        </authorList>
    </citation>
    <scope>NUCLEOTIDE SEQUENCE [LARGE SCALE GENOMIC DNA]</scope>
    <source>
        <strain evidence="8">YM2019G1</strain>
    </source>
</reference>
<dbReference type="GO" id="GO:0006355">
    <property type="term" value="P:regulation of DNA-templated transcription"/>
    <property type="evidence" value="ECO:0007669"/>
    <property type="project" value="InterPro"/>
</dbReference>
<dbReference type="Gene3D" id="1.10.10.10">
    <property type="entry name" value="Winged helix-like DNA-binding domain superfamily/Winged helix DNA-binding domain"/>
    <property type="match status" value="1"/>
</dbReference>
<organism evidence="8 9">
    <name type="scientific">Hibiscus syriacus</name>
    <name type="common">Rose of Sharon</name>
    <dbReference type="NCBI Taxonomy" id="106335"/>
    <lineage>
        <taxon>Eukaryota</taxon>
        <taxon>Viridiplantae</taxon>
        <taxon>Streptophyta</taxon>
        <taxon>Embryophyta</taxon>
        <taxon>Tracheophyta</taxon>
        <taxon>Spermatophyta</taxon>
        <taxon>Magnoliopsida</taxon>
        <taxon>eudicotyledons</taxon>
        <taxon>Gunneridae</taxon>
        <taxon>Pentapetalae</taxon>
        <taxon>rosids</taxon>
        <taxon>malvids</taxon>
        <taxon>Malvales</taxon>
        <taxon>Malvaceae</taxon>
        <taxon>Malvoideae</taxon>
        <taxon>Hibiscus</taxon>
    </lineage>
</organism>
<gene>
    <name evidence="8" type="ORF">F3Y22_tig00110156pilonHSYRG00463</name>
</gene>
<evidence type="ECO:0000256" key="2">
    <source>
        <dbReference type="ARBA" id="ARBA00004286"/>
    </source>
</evidence>
<dbReference type="PANTHER" id="PTHR11467:SF103">
    <property type="entry name" value="HMG-Y-RELATED PROTEIN A"/>
    <property type="match status" value="1"/>
</dbReference>
<dbReference type="PRINTS" id="PR00929">
    <property type="entry name" value="ATHOOK"/>
</dbReference>
<dbReference type="InterPro" id="IPR036390">
    <property type="entry name" value="WH_DNA-bd_sf"/>
</dbReference>
<evidence type="ECO:0000256" key="5">
    <source>
        <dbReference type="ARBA" id="ARBA00023242"/>
    </source>
</evidence>
<keyword evidence="4" id="KW-0238">DNA-binding</keyword>
<dbReference type="InterPro" id="IPR000116">
    <property type="entry name" value="HMGA"/>
</dbReference>
<dbReference type="FunFam" id="1.10.10.10:FF:000493">
    <property type="entry name" value="HMG-Y-related protein A"/>
    <property type="match status" value="1"/>
</dbReference>
<dbReference type="Proteomes" id="UP000436088">
    <property type="component" value="Unassembled WGS sequence"/>
</dbReference>
<dbReference type="InterPro" id="IPR036388">
    <property type="entry name" value="WH-like_DNA-bd_sf"/>
</dbReference>
<comment type="caution">
    <text evidence="8">The sequence shown here is derived from an EMBL/GenBank/DDBJ whole genome shotgun (WGS) entry which is preliminary data.</text>
</comment>
<feature type="domain" description="H15" evidence="7">
    <location>
        <begin position="19"/>
        <end position="88"/>
    </location>
</feature>
<proteinExistence type="predicted"/>
<dbReference type="OrthoDB" id="1110759at2759"/>
<dbReference type="GO" id="GO:0031492">
    <property type="term" value="F:nucleosomal DNA binding"/>
    <property type="evidence" value="ECO:0007669"/>
    <property type="project" value="TreeGrafter"/>
</dbReference>
<evidence type="ECO:0000256" key="3">
    <source>
        <dbReference type="ARBA" id="ARBA00022737"/>
    </source>
</evidence>
<comment type="subcellular location">
    <subcellularLocation>
        <location evidence="2">Chromosome</location>
    </subcellularLocation>
    <subcellularLocation>
        <location evidence="1">Nucleus</location>
    </subcellularLocation>
</comment>
<dbReference type="PROSITE" id="PS51504">
    <property type="entry name" value="H15"/>
    <property type="match status" value="1"/>
</dbReference>
<keyword evidence="3" id="KW-0677">Repeat</keyword>
<dbReference type="SUPFAM" id="SSF46785">
    <property type="entry name" value="Winged helix' DNA-binding domain"/>
    <property type="match status" value="1"/>
</dbReference>
<dbReference type="InterPro" id="IPR005818">
    <property type="entry name" value="Histone_H1/H5_H15"/>
</dbReference>
<keyword evidence="5" id="KW-0539">Nucleus</keyword>
<name>A0A6A3BHE8_HIBSY</name>
<evidence type="ECO:0000259" key="7">
    <source>
        <dbReference type="PROSITE" id="PS51504"/>
    </source>
</evidence>
<evidence type="ECO:0000256" key="6">
    <source>
        <dbReference type="SAM" id="MobiDB-lite"/>
    </source>
</evidence>
<dbReference type="GO" id="GO:0045910">
    <property type="term" value="P:negative regulation of DNA recombination"/>
    <property type="evidence" value="ECO:0007669"/>
    <property type="project" value="TreeGrafter"/>
</dbReference>
<accession>A0A6A3BHE8</accession>
<evidence type="ECO:0000313" key="8">
    <source>
        <dbReference type="EMBL" id="KAE8716144.1"/>
    </source>
</evidence>
<dbReference type="Pfam" id="PF02178">
    <property type="entry name" value="AT_hook"/>
    <property type="match status" value="4"/>
</dbReference>